<keyword evidence="2" id="KW-1185">Reference proteome</keyword>
<protein>
    <submittedName>
        <fullName evidence="1">Uncharacterized protein</fullName>
    </submittedName>
</protein>
<evidence type="ECO:0000313" key="1">
    <source>
        <dbReference type="EMBL" id="EMC91829.1"/>
    </source>
</evidence>
<dbReference type="AlphaFoldDB" id="M2MYS7"/>
<evidence type="ECO:0000313" key="2">
    <source>
        <dbReference type="Proteomes" id="UP000011761"/>
    </source>
</evidence>
<reference evidence="1 2" key="1">
    <citation type="journal article" date="2012" name="PLoS Pathog.">
        <title>Diverse lifestyles and strategies of plant pathogenesis encoded in the genomes of eighteen Dothideomycetes fungi.</title>
        <authorList>
            <person name="Ohm R.A."/>
            <person name="Feau N."/>
            <person name="Henrissat B."/>
            <person name="Schoch C.L."/>
            <person name="Horwitz B.A."/>
            <person name="Barry K.W."/>
            <person name="Condon B.J."/>
            <person name="Copeland A.C."/>
            <person name="Dhillon B."/>
            <person name="Glaser F."/>
            <person name="Hesse C.N."/>
            <person name="Kosti I."/>
            <person name="LaButti K."/>
            <person name="Lindquist E.A."/>
            <person name="Lucas S."/>
            <person name="Salamov A.A."/>
            <person name="Bradshaw R.E."/>
            <person name="Ciuffetti L."/>
            <person name="Hamelin R.C."/>
            <person name="Kema G.H.J."/>
            <person name="Lawrence C."/>
            <person name="Scott J.A."/>
            <person name="Spatafora J.W."/>
            <person name="Turgeon B.G."/>
            <person name="de Wit P.J.G.M."/>
            <person name="Zhong S."/>
            <person name="Goodwin S.B."/>
            <person name="Grigoriev I.V."/>
        </authorList>
    </citation>
    <scope>NUCLEOTIDE SEQUENCE [LARGE SCALE GENOMIC DNA]</scope>
    <source>
        <strain evidence="1 2">UAMH 10762</strain>
    </source>
</reference>
<dbReference type="RefSeq" id="XP_007680924.1">
    <property type="nucleotide sequence ID" value="XM_007682734.1"/>
</dbReference>
<organism evidence="1 2">
    <name type="scientific">Baudoinia panamericana (strain UAMH 10762)</name>
    <name type="common">Angels' share fungus</name>
    <name type="synonym">Baudoinia compniacensis (strain UAMH 10762)</name>
    <dbReference type="NCBI Taxonomy" id="717646"/>
    <lineage>
        <taxon>Eukaryota</taxon>
        <taxon>Fungi</taxon>
        <taxon>Dikarya</taxon>
        <taxon>Ascomycota</taxon>
        <taxon>Pezizomycotina</taxon>
        <taxon>Dothideomycetes</taxon>
        <taxon>Dothideomycetidae</taxon>
        <taxon>Mycosphaerellales</taxon>
        <taxon>Teratosphaeriaceae</taxon>
        <taxon>Baudoinia</taxon>
    </lineage>
</organism>
<name>M2MYS7_BAUPA</name>
<dbReference type="GeneID" id="19113678"/>
<dbReference type="Proteomes" id="UP000011761">
    <property type="component" value="Unassembled WGS sequence"/>
</dbReference>
<gene>
    <name evidence="1" type="ORF">BAUCODRAFT_38963</name>
</gene>
<accession>M2MYS7</accession>
<dbReference type="KEGG" id="bcom:BAUCODRAFT_38963"/>
<dbReference type="HOGENOM" id="CLU_2978765_0_0_1"/>
<proteinExistence type="predicted"/>
<dbReference type="EMBL" id="KB445563">
    <property type="protein sequence ID" value="EMC91829.1"/>
    <property type="molecule type" value="Genomic_DNA"/>
</dbReference>
<sequence>MLSLTRANIGRAICRRKNRARRVQCELLYLWKRRILDLEDQTIELQVNLPISLFVPLV</sequence>